<keyword evidence="1" id="KW-0004">4Fe-4S</keyword>
<proteinExistence type="predicted"/>
<dbReference type="GO" id="GO:0140078">
    <property type="term" value="F:class I DNA-(apurinic or apyrimidinic site) endonuclease activity"/>
    <property type="evidence" value="ECO:0007669"/>
    <property type="project" value="UniProtKB-EC"/>
</dbReference>
<evidence type="ECO:0000259" key="5">
    <source>
        <dbReference type="SMART" id="SM00478"/>
    </source>
</evidence>
<dbReference type="InterPro" id="IPR011257">
    <property type="entry name" value="DNA_glycosylase"/>
</dbReference>
<evidence type="ECO:0000256" key="1">
    <source>
        <dbReference type="ARBA" id="ARBA00022485"/>
    </source>
</evidence>
<dbReference type="Gene3D" id="1.10.340.30">
    <property type="entry name" value="Hypothetical protein, domain 2"/>
    <property type="match status" value="1"/>
</dbReference>
<evidence type="ECO:0000256" key="2">
    <source>
        <dbReference type="ARBA" id="ARBA00022723"/>
    </source>
</evidence>
<reference evidence="6" key="1">
    <citation type="submission" date="2017-02" db="EMBL/GenBank/DDBJ databases">
        <title>Delving into the versatile metabolic prowess of the omnipresent phylum Bacteroidetes.</title>
        <authorList>
            <person name="Nobu M.K."/>
            <person name="Mei R."/>
            <person name="Narihiro T."/>
            <person name="Kuroda K."/>
            <person name="Liu W.-T."/>
        </authorList>
    </citation>
    <scope>NUCLEOTIDE SEQUENCE</scope>
    <source>
        <strain evidence="6">ADurb.Bin131</strain>
    </source>
</reference>
<dbReference type="GO" id="GO:0051539">
    <property type="term" value="F:4 iron, 4 sulfur cluster binding"/>
    <property type="evidence" value="ECO:0007669"/>
    <property type="project" value="UniProtKB-KW"/>
</dbReference>
<dbReference type="Pfam" id="PF00730">
    <property type="entry name" value="HhH-GPD"/>
    <property type="match status" value="1"/>
</dbReference>
<keyword evidence="2" id="KW-0479">Metal-binding</keyword>
<dbReference type="InterPro" id="IPR003265">
    <property type="entry name" value="HhH-GPD_domain"/>
</dbReference>
<dbReference type="CDD" id="cd00056">
    <property type="entry name" value="ENDO3c"/>
    <property type="match status" value="1"/>
</dbReference>
<keyword evidence="6" id="KW-0540">Nuclease</keyword>
<dbReference type="Proteomes" id="UP000485562">
    <property type="component" value="Unassembled WGS sequence"/>
</dbReference>
<protein>
    <submittedName>
        <fullName evidence="6">Endonuclease III</fullName>
        <ecNumber evidence="6">4.2.99.18</ecNumber>
    </submittedName>
</protein>
<keyword evidence="6" id="KW-0255">Endonuclease</keyword>
<keyword evidence="4" id="KW-0411">Iron-sulfur</keyword>
<keyword evidence="3" id="KW-0408">Iron</keyword>
<gene>
    <name evidence="6" type="primary">nth</name>
    <name evidence="6" type="ORF">BWX89_01301</name>
</gene>
<dbReference type="GO" id="GO:0046872">
    <property type="term" value="F:metal ion binding"/>
    <property type="evidence" value="ECO:0007669"/>
    <property type="project" value="UniProtKB-KW"/>
</dbReference>
<name>A0A1V6C6E4_UNCT6</name>
<dbReference type="EC" id="4.2.99.18" evidence="6"/>
<dbReference type="AlphaFoldDB" id="A0A1V6C6E4"/>
<sequence length="231" mass="27242">MLLLLQMAHLLISMAEDFLDKKIKNKITSLYQQLLSKYGVPYASGQWQLWCKRPKSEKEKEVIIIESILTQRANWKNVQIAVKHLEEKNLLSLQSIVEAEYQIIENLIRPSGFYRQKTKRLKDLANFFVYEIGGIKGTKQIKTPLLREKLLSIDGVGKETADDILLYALERPVFVIDEYTKRFVKMHNLSSKFSYDFLQRIFENSIKKDYKIYEDYHALIVIEMKEKQKKS</sequence>
<evidence type="ECO:0000256" key="3">
    <source>
        <dbReference type="ARBA" id="ARBA00023004"/>
    </source>
</evidence>
<comment type="caution">
    <text evidence="6">The sequence shown here is derived from an EMBL/GenBank/DDBJ whole genome shotgun (WGS) entry which is preliminary data.</text>
</comment>
<dbReference type="PANTHER" id="PTHR10359">
    <property type="entry name" value="A/G-SPECIFIC ADENINE GLYCOSYLASE/ENDONUCLEASE III"/>
    <property type="match status" value="1"/>
</dbReference>
<accession>A0A1V6C6E4</accession>
<keyword evidence="6" id="KW-0378">Hydrolase</keyword>
<keyword evidence="6" id="KW-0456">Lyase</keyword>
<feature type="domain" description="HhH-GPD" evidence="5">
    <location>
        <begin position="69"/>
        <end position="226"/>
    </location>
</feature>
<dbReference type="GO" id="GO:0006284">
    <property type="term" value="P:base-excision repair"/>
    <property type="evidence" value="ECO:0007669"/>
    <property type="project" value="InterPro"/>
</dbReference>
<dbReference type="SMART" id="SM00478">
    <property type="entry name" value="ENDO3c"/>
    <property type="match status" value="1"/>
</dbReference>
<evidence type="ECO:0000256" key="4">
    <source>
        <dbReference type="ARBA" id="ARBA00023014"/>
    </source>
</evidence>
<dbReference type="PANTHER" id="PTHR10359:SF19">
    <property type="entry name" value="DNA REPAIR GLYCOSYLASE MJ1434-RELATED"/>
    <property type="match status" value="1"/>
</dbReference>
<organism evidence="6">
    <name type="scientific">candidate division TA06 bacterium ADurb.Bin131</name>
    <dbReference type="NCBI Taxonomy" id="1852827"/>
    <lineage>
        <taxon>Bacteria</taxon>
        <taxon>Bacteria division TA06</taxon>
    </lineage>
</organism>
<evidence type="ECO:0000313" key="6">
    <source>
        <dbReference type="EMBL" id="OQB72476.1"/>
    </source>
</evidence>
<dbReference type="EMBL" id="MWDQ01000127">
    <property type="protein sequence ID" value="OQB72476.1"/>
    <property type="molecule type" value="Genomic_DNA"/>
</dbReference>
<dbReference type="SUPFAM" id="SSF48150">
    <property type="entry name" value="DNA-glycosylase"/>
    <property type="match status" value="1"/>
</dbReference>